<dbReference type="Pfam" id="PF10009">
    <property type="entry name" value="DUF2252"/>
    <property type="match status" value="1"/>
</dbReference>
<dbReference type="PANTHER" id="PTHR39441:SF1">
    <property type="entry name" value="DUF2252 DOMAIN-CONTAINING PROTEIN"/>
    <property type="match status" value="1"/>
</dbReference>
<dbReference type="eggNOG" id="COG4320">
    <property type="taxonomic scope" value="Bacteria"/>
</dbReference>
<dbReference type="EMBL" id="CP001802">
    <property type="protein sequence ID" value="ACY19806.1"/>
    <property type="molecule type" value="Genomic_DNA"/>
</dbReference>
<sequence length="462" mass="50846">MMSDSAAIDLASCPEPTERADPLSILSAQARNRVAELVPVRNARMAATPFTFYRGAAAVMSADLSRTPDSGVYTQLCGDAHLSNLGLFFSPERRMTFDLNDFDETHPGPFEWDVKRLAASFVVAGRNNVFDDKTNLKCARAVAKAYRRSIAHSVTKSTLDCWYARMDVDELVALIGEKLDTSINQRTQKALKKARHRNSEQALSKLCVIDADGKAHIRSEPPLLVPIHELYPDDVADTANERIDERLHAYRGCLQGHVRALLDQFTMVDVARKVVGVGSVGTRAWIALLVGQNLDDPLFLQIKEAQRSVLADYVPAAGYANEGQRVVEGQRLLQAASDIFLGWTGGDDENGERRDFYVRQLRDGKGSIVVEALEPEAMQLYAQLCGRTLAQAHARTAGRRGIAEFLENNRGFVKQIGAFSIAYADLNDGDHARMIDAIKSGELEVHDLEGPGPQVRDVAAAR</sequence>
<name>D0LDI6_GORB4</name>
<dbReference type="AlphaFoldDB" id="D0LDI6"/>
<accession>D0LDI6</accession>
<reference evidence="2" key="1">
    <citation type="submission" date="2009-10" db="EMBL/GenBank/DDBJ databases">
        <title>The complete chromosome of Gordonia bronchialis DSM 43247.</title>
        <authorList>
            <consortium name="US DOE Joint Genome Institute (JGI-PGF)"/>
            <person name="Lucas S."/>
            <person name="Copeland A."/>
            <person name="Lapidus A."/>
            <person name="Glavina del Rio T."/>
            <person name="Dalin E."/>
            <person name="Tice H."/>
            <person name="Bruce D."/>
            <person name="Goodwin L."/>
            <person name="Pitluck S."/>
            <person name="Kyrpides N."/>
            <person name="Mavromatis K."/>
            <person name="Ivanova N."/>
            <person name="Ovchinnikova G."/>
            <person name="Saunders E."/>
            <person name="Brettin T."/>
            <person name="Detter J.C."/>
            <person name="Han C."/>
            <person name="Larimer F."/>
            <person name="Land M."/>
            <person name="Hauser L."/>
            <person name="Markowitz V."/>
            <person name="Cheng J.-F."/>
            <person name="Hugenholtz P."/>
            <person name="Woyke T."/>
            <person name="Wu D."/>
            <person name="Jando M."/>
            <person name="Schneider S."/>
            <person name="Goeker M."/>
            <person name="Klenk H.-P."/>
            <person name="Eisen J.A."/>
        </authorList>
    </citation>
    <scope>NUCLEOTIDE SEQUENCE [LARGE SCALE GENOMIC DNA]</scope>
    <source>
        <strain evidence="2">ATCC 25592 / DSM 43247 / BCRC 13721 / JCM 3198 / KCTC 3076 / NBRC 16047 / NCTC 10667</strain>
    </source>
</reference>
<dbReference type="RefSeq" id="WP_012832395.1">
    <property type="nucleotide sequence ID" value="NC_013441.1"/>
</dbReference>
<proteinExistence type="predicted"/>
<dbReference type="PANTHER" id="PTHR39441">
    <property type="entry name" value="DUF2252 DOMAIN-CONTAINING PROTEIN"/>
    <property type="match status" value="1"/>
</dbReference>
<dbReference type="Proteomes" id="UP000001219">
    <property type="component" value="Chromosome"/>
</dbReference>
<protein>
    <recommendedName>
        <fullName evidence="3">DUF2252 domain-containing protein</fullName>
    </recommendedName>
</protein>
<dbReference type="HOGENOM" id="CLU_032121_0_0_11"/>
<evidence type="ECO:0008006" key="3">
    <source>
        <dbReference type="Google" id="ProtNLM"/>
    </source>
</evidence>
<keyword evidence="2" id="KW-1185">Reference proteome</keyword>
<dbReference type="InterPro" id="IPR018721">
    <property type="entry name" value="DUF2252"/>
</dbReference>
<dbReference type="STRING" id="526226.Gbro_0473"/>
<evidence type="ECO:0000313" key="1">
    <source>
        <dbReference type="EMBL" id="ACY19806.1"/>
    </source>
</evidence>
<gene>
    <name evidence="1" type="ordered locus">Gbro_0473</name>
</gene>
<dbReference type="KEGG" id="gbr:Gbro_0473"/>
<organism evidence="1 2">
    <name type="scientific">Gordonia bronchialis (strain ATCC 25592 / DSM 43247 / BCRC 13721 / JCM 3198 / KCTC 3076 / NBRC 16047 / NCTC 10667)</name>
    <name type="common">Rhodococcus bronchialis</name>
    <dbReference type="NCBI Taxonomy" id="526226"/>
    <lineage>
        <taxon>Bacteria</taxon>
        <taxon>Bacillati</taxon>
        <taxon>Actinomycetota</taxon>
        <taxon>Actinomycetes</taxon>
        <taxon>Mycobacteriales</taxon>
        <taxon>Gordoniaceae</taxon>
        <taxon>Gordonia</taxon>
    </lineage>
</organism>
<reference evidence="1 2" key="2">
    <citation type="journal article" date="2010" name="Stand. Genomic Sci.">
        <title>Complete genome sequence of Gordonia bronchialis type strain (3410).</title>
        <authorList>
            <person name="Ivanova N."/>
            <person name="Sikorski J."/>
            <person name="Jando M."/>
            <person name="Lapidus A."/>
            <person name="Nolan M."/>
            <person name="Lucas S."/>
            <person name="Del Rio T.G."/>
            <person name="Tice H."/>
            <person name="Copeland A."/>
            <person name="Cheng J.F."/>
            <person name="Chen F."/>
            <person name="Bruce D."/>
            <person name="Goodwin L."/>
            <person name="Pitluck S."/>
            <person name="Mavromatis K."/>
            <person name="Ovchinnikova G."/>
            <person name="Pati A."/>
            <person name="Chen A."/>
            <person name="Palaniappan K."/>
            <person name="Land M."/>
            <person name="Hauser L."/>
            <person name="Chang Y.J."/>
            <person name="Jeffries C.D."/>
            <person name="Chain P."/>
            <person name="Saunders E."/>
            <person name="Han C."/>
            <person name="Detter J.C."/>
            <person name="Brettin T."/>
            <person name="Rohde M."/>
            <person name="Goker M."/>
            <person name="Bristow J."/>
            <person name="Eisen J.A."/>
            <person name="Markowitz V."/>
            <person name="Hugenholtz P."/>
            <person name="Klenk H.P."/>
            <person name="Kyrpides N.C."/>
        </authorList>
    </citation>
    <scope>NUCLEOTIDE SEQUENCE [LARGE SCALE GENOMIC DNA]</scope>
    <source>
        <strain evidence="2">ATCC 25592 / DSM 43247 / BCRC 13721 / JCM 3198 / KCTC 3076 / NBRC 16047 / NCTC 10667</strain>
    </source>
</reference>
<evidence type="ECO:0000313" key="2">
    <source>
        <dbReference type="Proteomes" id="UP000001219"/>
    </source>
</evidence>